<dbReference type="HAMAP" id="MF_00063">
    <property type="entry name" value="CysH"/>
    <property type="match status" value="1"/>
</dbReference>
<dbReference type="InterPro" id="IPR008318">
    <property type="entry name" value="UCP030820"/>
</dbReference>
<reference evidence="6" key="2">
    <citation type="submission" date="2023-01" db="EMBL/GenBank/DDBJ databases">
        <title>Draft genome sequence of Devosia yakushimensis strain NBRC 103855.</title>
        <authorList>
            <person name="Sun Q."/>
            <person name="Mori K."/>
        </authorList>
    </citation>
    <scope>NUCLEOTIDE SEQUENCE</scope>
    <source>
        <strain evidence="6">NBRC 103855</strain>
    </source>
</reference>
<accession>A0ABQ5UAH9</accession>
<dbReference type="SUPFAM" id="SSF52402">
    <property type="entry name" value="Adenine nucleotide alpha hydrolases-like"/>
    <property type="match status" value="1"/>
</dbReference>
<evidence type="ECO:0000256" key="3">
    <source>
        <dbReference type="ARBA" id="ARBA00024327"/>
    </source>
</evidence>
<comment type="function">
    <text evidence="4">Catalyzes the formation of sulfite from adenosine 5'-phosphosulfate (APS) using thioredoxin as an electron donor.</text>
</comment>
<evidence type="ECO:0000259" key="5">
    <source>
        <dbReference type="Pfam" id="PF01507"/>
    </source>
</evidence>
<reference evidence="6" key="1">
    <citation type="journal article" date="2014" name="Int. J. Syst. Evol. Microbiol.">
        <title>Complete genome of a new Firmicutes species belonging to the dominant human colonic microbiota ('Ruminococcus bicirculans') reveals two chromosomes and a selective capacity to utilize plant glucans.</title>
        <authorList>
            <consortium name="NISC Comparative Sequencing Program"/>
            <person name="Wegmann U."/>
            <person name="Louis P."/>
            <person name="Goesmann A."/>
            <person name="Henrissat B."/>
            <person name="Duncan S.H."/>
            <person name="Flint H.J."/>
        </authorList>
    </citation>
    <scope>NUCLEOTIDE SEQUENCE</scope>
    <source>
        <strain evidence="6">NBRC 103855</strain>
    </source>
</reference>
<sequence length="424" mass="46850">MALPKLAPVPAGHDKLRALGILALNGMFDEMDAVGVLRQAASEILVGDLAIVSSFGADSAVLLHLVAQVDPSLPVYFLETGKHFRETLDYVETLKKHLGLINVHALHPNSEDVKRFDPKGDLWETDPDSCCHIRKTEPLEPVTEQYGGWVTGRKRFQTKERGVLPHFELTSDDRIKVNPLAYFTDADVNQYKIDHGLPEHPLFAKGYKSIGCAPCTSVVAEGEDPRAGRWRGLNKKECGIHFDFNGAIAKPMTAATKHTLWKDGAFIADPFHEWAEGDDPASVSYKHVPLSVFLANRDAVLANPHPLGLLIVPGDRIEDAEADLARFASIAIKFPAFTDGRGYSVGRLLAERYGYGNEIRAIGDVLQDQIPLMRRCGFNAFVVSHEPTRQALIENRLPEVALFYQPVGITEVPAGTRPFLRRAH</sequence>
<evidence type="ECO:0000313" key="6">
    <source>
        <dbReference type="EMBL" id="GLQ08963.1"/>
    </source>
</evidence>
<proteinExistence type="inferred from homology"/>
<dbReference type="NCBIfam" id="NF002537">
    <property type="entry name" value="PRK02090.1"/>
    <property type="match status" value="1"/>
</dbReference>
<comment type="pathway">
    <text evidence="3 4">Sulfur metabolism; hydrogen sulfide biosynthesis; sulfite from sulfate.</text>
</comment>
<feature type="binding site" evidence="4">
    <location>
        <position position="212"/>
    </location>
    <ligand>
        <name>[4Fe-4S] cluster</name>
        <dbReference type="ChEBI" id="CHEBI:49883"/>
    </ligand>
</feature>
<feature type="binding site" evidence="4">
    <location>
        <position position="131"/>
    </location>
    <ligand>
        <name>[4Fe-4S] cluster</name>
        <dbReference type="ChEBI" id="CHEBI:49883"/>
    </ligand>
</feature>
<dbReference type="InterPro" id="IPR002500">
    <property type="entry name" value="PAPS_reduct_dom"/>
</dbReference>
<evidence type="ECO:0000256" key="1">
    <source>
        <dbReference type="ARBA" id="ARBA00009732"/>
    </source>
</evidence>
<feature type="active site" description="Nucleophile; cysteine thiosulfonate intermediate" evidence="4">
    <location>
        <position position="238"/>
    </location>
</feature>
<keyword evidence="2 4" id="KW-0560">Oxidoreductase</keyword>
<evidence type="ECO:0000313" key="7">
    <source>
        <dbReference type="Proteomes" id="UP001161406"/>
    </source>
</evidence>
<comment type="similarity">
    <text evidence="1 4">Belongs to the PAPS reductase family. CysH subfamily.</text>
</comment>
<keyword evidence="4" id="KW-0411">Iron-sulfur</keyword>
<comment type="caution">
    <text evidence="6">The sequence shown here is derived from an EMBL/GenBank/DDBJ whole genome shotgun (WGS) entry which is preliminary data.</text>
</comment>
<keyword evidence="7" id="KW-1185">Reference proteome</keyword>
<name>A0ABQ5UAH9_9HYPH</name>
<dbReference type="Gene3D" id="3.40.50.620">
    <property type="entry name" value="HUPs"/>
    <property type="match status" value="1"/>
</dbReference>
<dbReference type="Proteomes" id="UP001161406">
    <property type="component" value="Unassembled WGS sequence"/>
</dbReference>
<feature type="binding site" evidence="4">
    <location>
        <position position="215"/>
    </location>
    <ligand>
        <name>[4Fe-4S] cluster</name>
        <dbReference type="ChEBI" id="CHEBI:49883"/>
    </ligand>
</feature>
<dbReference type="Pfam" id="PF01507">
    <property type="entry name" value="PAPS_reduct"/>
    <property type="match status" value="1"/>
</dbReference>
<dbReference type="RefSeq" id="WP_284388328.1">
    <property type="nucleotide sequence ID" value="NZ_BSNG01000001.1"/>
</dbReference>
<dbReference type="EC" id="1.8.4.10" evidence="4"/>
<gene>
    <name evidence="4" type="primary">cysH</name>
    <name evidence="6" type="ORF">GCM10007913_08950</name>
</gene>
<protein>
    <recommendedName>
        <fullName evidence="4">Adenosine 5'-phosphosulfate reductase</fullName>
        <shortName evidence="4">APS reductase</shortName>
        <ecNumber evidence="4">1.8.4.10</ecNumber>
    </recommendedName>
    <alternativeName>
        <fullName evidence="4">5'-adenylylsulfate reductase</fullName>
    </alternativeName>
    <alternativeName>
        <fullName evidence="4">Thioredoxin-dependent 5'-adenylylsulfate reductase</fullName>
    </alternativeName>
</protein>
<dbReference type="InterPro" id="IPR014729">
    <property type="entry name" value="Rossmann-like_a/b/a_fold"/>
</dbReference>
<dbReference type="Pfam" id="PF06073">
    <property type="entry name" value="DUF934"/>
    <property type="match status" value="1"/>
</dbReference>
<dbReference type="EMBL" id="BSNG01000001">
    <property type="protein sequence ID" value="GLQ08963.1"/>
    <property type="molecule type" value="Genomic_DNA"/>
</dbReference>
<feature type="binding site" evidence="4">
    <location>
        <position position="130"/>
    </location>
    <ligand>
        <name>[4Fe-4S] cluster</name>
        <dbReference type="ChEBI" id="CHEBI:49883"/>
    </ligand>
</feature>
<comment type="cofactor">
    <cofactor evidence="4">
        <name>[4Fe-4S] cluster</name>
        <dbReference type="ChEBI" id="CHEBI:49883"/>
    </cofactor>
    <text evidence="4">Binds 1 [4Fe-4S] cluster per subunit.</text>
</comment>
<keyword evidence="4" id="KW-0963">Cytoplasm</keyword>
<dbReference type="PANTHER" id="PTHR46509:SF1">
    <property type="entry name" value="PHOSPHOADENOSINE PHOSPHOSULFATE REDUCTASE"/>
    <property type="match status" value="1"/>
</dbReference>
<keyword evidence="4" id="KW-0408">Iron</keyword>
<feature type="domain" description="Phosphoadenosine phosphosulphate reductase" evidence="5">
    <location>
        <begin position="49"/>
        <end position="217"/>
    </location>
</feature>
<dbReference type="PANTHER" id="PTHR46509">
    <property type="entry name" value="PHOSPHOADENOSINE PHOSPHOSULFATE REDUCTASE"/>
    <property type="match status" value="1"/>
</dbReference>
<comment type="catalytic activity">
    <reaction evidence="4">
        <text>[thioredoxin]-disulfide + sulfite + AMP + 2 H(+) = adenosine 5'-phosphosulfate + [thioredoxin]-dithiol</text>
        <dbReference type="Rhea" id="RHEA:21976"/>
        <dbReference type="Rhea" id="RHEA-COMP:10698"/>
        <dbReference type="Rhea" id="RHEA-COMP:10700"/>
        <dbReference type="ChEBI" id="CHEBI:15378"/>
        <dbReference type="ChEBI" id="CHEBI:17359"/>
        <dbReference type="ChEBI" id="CHEBI:29950"/>
        <dbReference type="ChEBI" id="CHEBI:50058"/>
        <dbReference type="ChEBI" id="CHEBI:58243"/>
        <dbReference type="ChEBI" id="CHEBI:456215"/>
        <dbReference type="EC" id="1.8.4.10"/>
    </reaction>
</comment>
<organism evidence="6 7">
    <name type="scientific">Devosia yakushimensis</name>
    <dbReference type="NCBI Taxonomy" id="470028"/>
    <lineage>
        <taxon>Bacteria</taxon>
        <taxon>Pseudomonadati</taxon>
        <taxon>Pseudomonadota</taxon>
        <taxon>Alphaproteobacteria</taxon>
        <taxon>Hyphomicrobiales</taxon>
        <taxon>Devosiaceae</taxon>
        <taxon>Devosia</taxon>
    </lineage>
</organism>
<comment type="subcellular location">
    <subcellularLocation>
        <location evidence="4">Cytoplasm</location>
    </subcellularLocation>
</comment>
<evidence type="ECO:0000256" key="2">
    <source>
        <dbReference type="ARBA" id="ARBA00023002"/>
    </source>
</evidence>
<keyword evidence="4" id="KW-0479">Metal-binding</keyword>
<dbReference type="InterPro" id="IPR004511">
    <property type="entry name" value="PAPS/APS_Rdtase"/>
</dbReference>
<evidence type="ECO:0000256" key="4">
    <source>
        <dbReference type="HAMAP-Rule" id="MF_00063"/>
    </source>
</evidence>